<accession>A0A0P1FAY6</accession>
<protein>
    <recommendedName>
        <fullName evidence="3">STAS domain-containing protein</fullName>
    </recommendedName>
</protein>
<organism evidence="1 2">
    <name type="scientific">Thalassovita gelatinovora</name>
    <name type="common">Thalassobius gelatinovorus</name>
    <dbReference type="NCBI Taxonomy" id="53501"/>
    <lineage>
        <taxon>Bacteria</taxon>
        <taxon>Pseudomonadati</taxon>
        <taxon>Pseudomonadota</taxon>
        <taxon>Alphaproteobacteria</taxon>
        <taxon>Rhodobacterales</taxon>
        <taxon>Roseobacteraceae</taxon>
        <taxon>Thalassovita</taxon>
    </lineage>
</organism>
<dbReference type="RefSeq" id="WP_139193658.1">
    <property type="nucleotide sequence ID" value="NZ_CP051181.1"/>
</dbReference>
<reference evidence="1 2" key="1">
    <citation type="submission" date="2015-09" db="EMBL/GenBank/DDBJ databases">
        <authorList>
            <consortium name="Swine Surveillance"/>
        </authorList>
    </citation>
    <scope>NUCLEOTIDE SEQUENCE [LARGE SCALE GENOMIC DNA]</scope>
    <source>
        <strain evidence="1 2">CECT 4357</strain>
    </source>
</reference>
<evidence type="ECO:0000313" key="2">
    <source>
        <dbReference type="Proteomes" id="UP000051587"/>
    </source>
</evidence>
<evidence type="ECO:0008006" key="3">
    <source>
        <dbReference type="Google" id="ProtNLM"/>
    </source>
</evidence>
<keyword evidence="2" id="KW-1185">Reference proteome</keyword>
<sequence>MPDTALQITLDSASTFETLVPFRDALVCLPEGKTAELELDLTEDAPPSVVFAFGQLLAAAGKENRVSRENLADLAEANVPFSAMLAQTGLGPVLTETV</sequence>
<name>A0A0P1FAY6_THAGE</name>
<dbReference type="STRING" id="53501.SAMN04488043_11018"/>
<proteinExistence type="predicted"/>
<dbReference type="EMBL" id="CYSA01000016">
    <property type="protein sequence ID" value="CUH65217.1"/>
    <property type="molecule type" value="Genomic_DNA"/>
</dbReference>
<gene>
    <name evidence="1" type="ORF">TG4357_01730</name>
</gene>
<dbReference type="AlphaFoldDB" id="A0A0P1FAY6"/>
<dbReference type="Proteomes" id="UP000051587">
    <property type="component" value="Unassembled WGS sequence"/>
</dbReference>
<dbReference type="OrthoDB" id="9910507at2"/>
<evidence type="ECO:0000313" key="1">
    <source>
        <dbReference type="EMBL" id="CUH65217.1"/>
    </source>
</evidence>